<dbReference type="GO" id="GO:0106430">
    <property type="term" value="F:dihydroorotate dehydrogenase (quinone) activity"/>
    <property type="evidence" value="ECO:0007669"/>
    <property type="project" value="UniProtKB-EC"/>
</dbReference>
<gene>
    <name evidence="11" type="primary">pyrD</name>
    <name evidence="13" type="ORF">H9867_08900</name>
</gene>
<organism evidence="13 14">
    <name type="scientific">Candidatus Corynebacterium gallistercoris</name>
    <dbReference type="NCBI Taxonomy" id="2838530"/>
    <lineage>
        <taxon>Bacteria</taxon>
        <taxon>Bacillati</taxon>
        <taxon>Actinomycetota</taxon>
        <taxon>Actinomycetes</taxon>
        <taxon>Mycobacteriales</taxon>
        <taxon>Corynebacteriaceae</taxon>
        <taxon>Corynebacterium</taxon>
    </lineage>
</organism>
<dbReference type="PANTHER" id="PTHR48109">
    <property type="entry name" value="DIHYDROOROTATE DEHYDROGENASE (QUINONE), MITOCHONDRIAL-RELATED"/>
    <property type="match status" value="1"/>
</dbReference>
<dbReference type="EC" id="1.3.5.2" evidence="11"/>
<dbReference type="EMBL" id="DXFZ01000107">
    <property type="protein sequence ID" value="HIW96578.1"/>
    <property type="molecule type" value="Genomic_DNA"/>
</dbReference>
<feature type="binding site" evidence="11">
    <location>
        <position position="224"/>
    </location>
    <ligand>
        <name>FMN</name>
        <dbReference type="ChEBI" id="CHEBI:58210"/>
    </ligand>
</feature>
<feature type="binding site" evidence="11">
    <location>
        <position position="155"/>
    </location>
    <ligand>
        <name>FMN</name>
        <dbReference type="ChEBI" id="CHEBI:58210"/>
    </ligand>
</feature>
<dbReference type="SUPFAM" id="SSF51395">
    <property type="entry name" value="FMN-linked oxidoreductases"/>
    <property type="match status" value="1"/>
</dbReference>
<keyword evidence="6 11" id="KW-0288">FMN</keyword>
<comment type="catalytic activity">
    <reaction evidence="10 11">
        <text>(S)-dihydroorotate + a quinone = orotate + a quinol</text>
        <dbReference type="Rhea" id="RHEA:30187"/>
        <dbReference type="ChEBI" id="CHEBI:24646"/>
        <dbReference type="ChEBI" id="CHEBI:30839"/>
        <dbReference type="ChEBI" id="CHEBI:30864"/>
        <dbReference type="ChEBI" id="CHEBI:132124"/>
        <dbReference type="EC" id="1.3.5.2"/>
    </reaction>
</comment>
<feature type="binding site" evidence="11">
    <location>
        <begin position="127"/>
        <end position="131"/>
    </location>
    <ligand>
        <name>substrate</name>
    </ligand>
</feature>
<dbReference type="HAMAP" id="MF_00225">
    <property type="entry name" value="DHO_dh_type2"/>
    <property type="match status" value="1"/>
</dbReference>
<feature type="binding site" evidence="11">
    <location>
        <position position="188"/>
    </location>
    <ligand>
        <name>FMN</name>
        <dbReference type="ChEBI" id="CHEBI:58210"/>
    </ligand>
</feature>
<evidence type="ECO:0000256" key="7">
    <source>
        <dbReference type="ARBA" id="ARBA00022975"/>
    </source>
</evidence>
<dbReference type="PROSITE" id="PS00912">
    <property type="entry name" value="DHODEHASE_2"/>
    <property type="match status" value="1"/>
</dbReference>
<accession>A0A9D1S094</accession>
<dbReference type="GO" id="GO:0005886">
    <property type="term" value="C:plasma membrane"/>
    <property type="evidence" value="ECO:0007669"/>
    <property type="project" value="UniProtKB-SubCell"/>
</dbReference>
<dbReference type="Gene3D" id="3.20.20.70">
    <property type="entry name" value="Aldolase class I"/>
    <property type="match status" value="1"/>
</dbReference>
<feature type="binding site" evidence="11">
    <location>
        <begin position="328"/>
        <end position="329"/>
    </location>
    <ligand>
        <name>FMN</name>
        <dbReference type="ChEBI" id="CHEBI:58210"/>
    </ligand>
</feature>
<dbReference type="InterPro" id="IPR050074">
    <property type="entry name" value="DHO_dehydrogenase"/>
</dbReference>
<evidence type="ECO:0000259" key="12">
    <source>
        <dbReference type="Pfam" id="PF01180"/>
    </source>
</evidence>
<feature type="binding site" evidence="11">
    <location>
        <position position="193"/>
    </location>
    <ligand>
        <name>substrate</name>
    </ligand>
</feature>
<dbReference type="PANTHER" id="PTHR48109:SF4">
    <property type="entry name" value="DIHYDROOROTATE DEHYDROGENASE (QUINONE), MITOCHONDRIAL"/>
    <property type="match status" value="1"/>
</dbReference>
<dbReference type="InterPro" id="IPR013785">
    <property type="entry name" value="Aldolase_TIM"/>
</dbReference>
<keyword evidence="8 11" id="KW-0560">Oxidoreductase</keyword>
<evidence type="ECO:0000256" key="10">
    <source>
        <dbReference type="ARBA" id="ARBA00048639"/>
    </source>
</evidence>
<keyword evidence="5 11" id="KW-0285">Flavoprotein</keyword>
<dbReference type="GO" id="GO:0005737">
    <property type="term" value="C:cytoplasm"/>
    <property type="evidence" value="ECO:0007669"/>
    <property type="project" value="InterPro"/>
</dbReference>
<keyword evidence="7 11" id="KW-0665">Pyrimidine biosynthesis</keyword>
<feature type="binding site" evidence="11">
    <location>
        <position position="188"/>
    </location>
    <ligand>
        <name>substrate</name>
    </ligand>
</feature>
<feature type="binding site" evidence="11">
    <location>
        <position position="252"/>
    </location>
    <ligand>
        <name>FMN</name>
        <dbReference type="ChEBI" id="CHEBI:58210"/>
    </ligand>
</feature>
<dbReference type="NCBIfam" id="NF003648">
    <property type="entry name" value="PRK05286.2-1"/>
    <property type="match status" value="1"/>
</dbReference>
<feature type="binding site" evidence="11">
    <location>
        <position position="307"/>
    </location>
    <ligand>
        <name>FMN</name>
        <dbReference type="ChEBI" id="CHEBI:58210"/>
    </ligand>
</feature>
<dbReference type="NCBIfam" id="NF003652">
    <property type="entry name" value="PRK05286.2-5"/>
    <property type="match status" value="1"/>
</dbReference>
<evidence type="ECO:0000256" key="9">
    <source>
        <dbReference type="ARBA" id="ARBA00023136"/>
    </source>
</evidence>
<reference evidence="13" key="1">
    <citation type="journal article" date="2021" name="PeerJ">
        <title>Extensive microbial diversity within the chicken gut microbiome revealed by metagenomics and culture.</title>
        <authorList>
            <person name="Gilroy R."/>
            <person name="Ravi A."/>
            <person name="Getino M."/>
            <person name="Pursley I."/>
            <person name="Horton D.L."/>
            <person name="Alikhan N.F."/>
            <person name="Baker D."/>
            <person name="Gharbi K."/>
            <person name="Hall N."/>
            <person name="Watson M."/>
            <person name="Adriaenssens E.M."/>
            <person name="Foster-Nyarko E."/>
            <person name="Jarju S."/>
            <person name="Secka A."/>
            <person name="Antonio M."/>
            <person name="Oren A."/>
            <person name="Chaudhuri R.R."/>
            <person name="La Ragione R."/>
            <person name="Hildebrand F."/>
            <person name="Pallen M.J."/>
        </authorList>
    </citation>
    <scope>NUCLEOTIDE SEQUENCE</scope>
    <source>
        <strain evidence="13">4376</strain>
    </source>
</reference>
<comment type="subunit">
    <text evidence="11">Monomer.</text>
</comment>
<evidence type="ECO:0000256" key="11">
    <source>
        <dbReference type="HAMAP-Rule" id="MF_00225"/>
    </source>
</evidence>
<evidence type="ECO:0000256" key="4">
    <source>
        <dbReference type="ARBA" id="ARBA00005359"/>
    </source>
</evidence>
<dbReference type="GO" id="GO:0006207">
    <property type="term" value="P:'de novo' pyrimidine nucleobase biosynthetic process"/>
    <property type="evidence" value="ECO:0007669"/>
    <property type="project" value="UniProtKB-UniRule"/>
</dbReference>
<feature type="domain" description="Dihydroorotate dehydrogenase catalytic" evidence="12">
    <location>
        <begin position="61"/>
        <end position="350"/>
    </location>
</feature>
<comment type="function">
    <text evidence="1 11">Catalyzes the conversion of dihydroorotate to orotate with quinone as electron acceptor.</text>
</comment>
<name>A0A9D1S094_9CORY</name>
<dbReference type="Pfam" id="PF01180">
    <property type="entry name" value="DHO_dh"/>
    <property type="match status" value="1"/>
</dbReference>
<comment type="subcellular location">
    <subcellularLocation>
        <location evidence="11">Cell membrane</location>
        <topology evidence="11">Peripheral membrane protein</topology>
    </subcellularLocation>
    <subcellularLocation>
        <location evidence="2">Membrane</location>
    </subcellularLocation>
</comment>
<dbReference type="CDD" id="cd04738">
    <property type="entry name" value="DHOD_2_like"/>
    <property type="match status" value="1"/>
</dbReference>
<evidence type="ECO:0000256" key="1">
    <source>
        <dbReference type="ARBA" id="ARBA00003125"/>
    </source>
</evidence>
<proteinExistence type="inferred from homology"/>
<dbReference type="PROSITE" id="PS00911">
    <property type="entry name" value="DHODEHASE_1"/>
    <property type="match status" value="1"/>
</dbReference>
<evidence type="ECO:0000313" key="14">
    <source>
        <dbReference type="Proteomes" id="UP000824189"/>
    </source>
</evidence>
<evidence type="ECO:0000256" key="8">
    <source>
        <dbReference type="ARBA" id="ARBA00023002"/>
    </source>
</evidence>
<feature type="binding site" evidence="11">
    <location>
        <begin position="78"/>
        <end position="82"/>
    </location>
    <ligand>
        <name>FMN</name>
        <dbReference type="ChEBI" id="CHEBI:58210"/>
    </ligand>
</feature>
<dbReference type="InterPro" id="IPR005719">
    <property type="entry name" value="Dihydroorotate_DH_2"/>
</dbReference>
<sequence length="372" mass="39796">MAKTFFRAAREVAYSQALRAMFTLPPERIHSHMTTLLRKLSGSPAALSAVERMWAVQDPALVQTVAGLTFPRPLGLAAGFDKDALEVNAWGPIGFGYAEIGTVTAVAQPGNPAPRLFRLPEDKAILNRMGFNNQGARAAALRLEQRRTSVPIGANIGKSKITEAEVAANDYRESAKVLGSTADYLVINVSSPNTPGLRNLQAVESLRDIVEAVQEESAKPLFVKIAPDLSNDDVDAVTDLAIELDVTGLIATNTTISREGLKTDSAYVRALGAGGISGVPVKERALEVLRRIAERADGKLVLIGVGGIETPQDAWERIAAGATLLQGYTPFIYGGTDWIKDIHEGIAEQLRAHGLKNVSEAVGSGLPWTLRD</sequence>
<feature type="binding site" evidence="11">
    <location>
        <position position="102"/>
    </location>
    <ligand>
        <name>FMN</name>
        <dbReference type="ChEBI" id="CHEBI:58210"/>
    </ligand>
</feature>
<feature type="active site" description="Nucleophile" evidence="11">
    <location>
        <position position="191"/>
    </location>
</feature>
<feature type="binding site" evidence="11">
    <location>
        <begin position="253"/>
        <end position="254"/>
    </location>
    <ligand>
        <name>substrate</name>
    </ligand>
</feature>
<comment type="similarity">
    <text evidence="4 11">Belongs to the dihydroorotate dehydrogenase family. Type 2 subfamily.</text>
</comment>
<keyword evidence="9 11" id="KW-0472">Membrane</keyword>
<evidence type="ECO:0000256" key="5">
    <source>
        <dbReference type="ARBA" id="ARBA00022630"/>
    </source>
</evidence>
<evidence type="ECO:0000256" key="6">
    <source>
        <dbReference type="ARBA" id="ARBA00022643"/>
    </source>
</evidence>
<dbReference type="GO" id="GO:0044205">
    <property type="term" value="P:'de novo' UMP biosynthetic process"/>
    <property type="evidence" value="ECO:0007669"/>
    <property type="project" value="UniProtKB-UniRule"/>
</dbReference>
<dbReference type="Proteomes" id="UP000824189">
    <property type="component" value="Unassembled WGS sequence"/>
</dbReference>
<comment type="cofactor">
    <cofactor evidence="11">
        <name>FMN</name>
        <dbReference type="ChEBI" id="CHEBI:58210"/>
    </cofactor>
    <text evidence="11">Binds 1 FMN per subunit.</text>
</comment>
<feature type="binding site" evidence="11">
    <location>
        <position position="82"/>
    </location>
    <ligand>
        <name>substrate</name>
    </ligand>
</feature>
<dbReference type="AlphaFoldDB" id="A0A9D1S094"/>
<feature type="binding site" evidence="11">
    <location>
        <position position="278"/>
    </location>
    <ligand>
        <name>FMN</name>
        <dbReference type="ChEBI" id="CHEBI:58210"/>
    </ligand>
</feature>
<dbReference type="InterPro" id="IPR001295">
    <property type="entry name" value="Dihydroorotate_DH_CS"/>
</dbReference>
<comment type="caution">
    <text evidence="13">The sequence shown here is derived from an EMBL/GenBank/DDBJ whole genome shotgun (WGS) entry which is preliminary data.</text>
</comment>
<protein>
    <recommendedName>
        <fullName evidence="11">Dihydroorotate dehydrogenase (quinone)</fullName>
        <ecNumber evidence="11">1.3.5.2</ecNumber>
    </recommendedName>
    <alternativeName>
        <fullName evidence="11">DHOdehase</fullName>
        <shortName evidence="11">DHOD</shortName>
        <shortName evidence="11">DHODase</shortName>
    </alternativeName>
    <alternativeName>
        <fullName evidence="11">Dihydroorotate oxidase</fullName>
    </alternativeName>
</protein>
<dbReference type="InterPro" id="IPR005720">
    <property type="entry name" value="Dihydroorotate_DH_cat"/>
</dbReference>
<dbReference type="NCBIfam" id="TIGR01036">
    <property type="entry name" value="pyrD_sub2"/>
    <property type="match status" value="1"/>
</dbReference>
<evidence type="ECO:0000256" key="2">
    <source>
        <dbReference type="ARBA" id="ARBA00004370"/>
    </source>
</evidence>
<comment type="pathway">
    <text evidence="3 11">Pyrimidine metabolism; UMP biosynthesis via de novo pathway; orotate from (S)-dihydroorotate (quinone route): step 1/1.</text>
</comment>
<evidence type="ECO:0000313" key="13">
    <source>
        <dbReference type="EMBL" id="HIW96578.1"/>
    </source>
</evidence>
<reference evidence="13" key="2">
    <citation type="submission" date="2021-04" db="EMBL/GenBank/DDBJ databases">
        <authorList>
            <person name="Gilroy R."/>
        </authorList>
    </citation>
    <scope>NUCLEOTIDE SEQUENCE</scope>
    <source>
        <strain evidence="13">4376</strain>
    </source>
</reference>
<keyword evidence="11" id="KW-1003">Cell membrane</keyword>
<evidence type="ECO:0000256" key="3">
    <source>
        <dbReference type="ARBA" id="ARBA00005161"/>
    </source>
</evidence>